<dbReference type="Pfam" id="PF01809">
    <property type="entry name" value="YidD"/>
    <property type="match status" value="1"/>
</dbReference>
<organism evidence="4 5">
    <name type="scientific">Snodgrassella alvi</name>
    <dbReference type="NCBI Taxonomy" id="1196083"/>
    <lineage>
        <taxon>Bacteria</taxon>
        <taxon>Pseudomonadati</taxon>
        <taxon>Pseudomonadota</taxon>
        <taxon>Betaproteobacteria</taxon>
        <taxon>Neisseriales</taxon>
        <taxon>Neisseriaceae</taxon>
        <taxon>Snodgrassella</taxon>
    </lineage>
</organism>
<dbReference type="Proteomes" id="UP000229970">
    <property type="component" value="Unassembled WGS sequence"/>
</dbReference>
<evidence type="ECO:0000313" key="5">
    <source>
        <dbReference type="Proteomes" id="UP000229970"/>
    </source>
</evidence>
<dbReference type="RefSeq" id="WP_100121426.1">
    <property type="nucleotide sequence ID" value="NZ_MEIP01000023.1"/>
</dbReference>
<comment type="similarity">
    <text evidence="1">Belongs to the UPF0161 family.</text>
</comment>
<proteinExistence type="inferred from homology"/>
<keyword evidence="1" id="KW-1003">Cell membrane</keyword>
<dbReference type="GO" id="GO:0005886">
    <property type="term" value="C:plasma membrane"/>
    <property type="evidence" value="ECO:0007669"/>
    <property type="project" value="UniProtKB-SubCell"/>
</dbReference>
<dbReference type="HAMAP" id="MF_00386">
    <property type="entry name" value="UPF0161_YidD"/>
    <property type="match status" value="1"/>
</dbReference>
<comment type="subcellular location">
    <subcellularLocation>
        <location evidence="1">Cell membrane</location>
        <topology evidence="1">Peripheral membrane protein</topology>
        <orientation evidence="1">Cytoplasmic side</orientation>
    </subcellularLocation>
</comment>
<keyword evidence="1" id="KW-0472">Membrane</keyword>
<dbReference type="PANTHER" id="PTHR33383:SF1">
    <property type="entry name" value="MEMBRANE PROTEIN INSERTION EFFICIENCY FACTOR-RELATED"/>
    <property type="match status" value="1"/>
</dbReference>
<dbReference type="EMBL" id="MEIP01000023">
    <property type="protein sequence ID" value="PIT46192.1"/>
    <property type="molecule type" value="Genomic_DNA"/>
</dbReference>
<gene>
    <name evidence="4" type="ORF">BHC46_08320</name>
    <name evidence="3" type="ORF">BHC46_09970</name>
    <name evidence="2" type="ORF">BHC46_11745</name>
</gene>
<dbReference type="SMART" id="SM01234">
    <property type="entry name" value="Haemolytic"/>
    <property type="match status" value="1"/>
</dbReference>
<accession>A0A2N9XF04</accession>
<dbReference type="EMBL" id="MEIP01000025">
    <property type="protein sequence ID" value="PIT45420.1"/>
    <property type="molecule type" value="Genomic_DNA"/>
</dbReference>
<evidence type="ECO:0000313" key="4">
    <source>
        <dbReference type="EMBL" id="PIT46192.1"/>
    </source>
</evidence>
<protein>
    <recommendedName>
        <fullName evidence="1">Putative membrane protein insertion efficiency factor</fullName>
    </recommendedName>
</protein>
<evidence type="ECO:0000313" key="3">
    <source>
        <dbReference type="EMBL" id="PIT45420.1"/>
    </source>
</evidence>
<dbReference type="NCBIfam" id="TIGR00278">
    <property type="entry name" value="membrane protein insertion efficiency factor YidD"/>
    <property type="match status" value="1"/>
</dbReference>
<dbReference type="AlphaFoldDB" id="A0A2N9XF04"/>
<sequence length="69" mass="7959">MRYLLLGLIRFYQYAISPLLPPRCRYSPTCSQYAVQALQKYGVFKGSWLAIKRICRCHPWGGCGHDPLP</sequence>
<comment type="function">
    <text evidence="1">Could be involved in insertion of integral membrane proteins into the membrane.</text>
</comment>
<name>A0A2N9XF04_9NEIS</name>
<reference evidence="4 5" key="1">
    <citation type="journal article" date="2017" name="MBio">
        <title>Type VI secretion-mediated competition in the bee gut microbiome.</title>
        <authorList>
            <person name="Steele M.I."/>
            <person name="Kwong W.K."/>
            <person name="Powell J.E."/>
            <person name="Whiteley M."/>
            <person name="Moran N.A."/>
        </authorList>
    </citation>
    <scope>NUCLEOTIDE SEQUENCE [LARGE SCALE GENOMIC DNA]</scope>
    <source>
        <strain evidence="4 5">Ruf1-X</strain>
    </source>
</reference>
<evidence type="ECO:0000256" key="1">
    <source>
        <dbReference type="HAMAP-Rule" id="MF_00386"/>
    </source>
</evidence>
<dbReference type="InterPro" id="IPR002696">
    <property type="entry name" value="Membr_insert_effic_factor_YidD"/>
</dbReference>
<dbReference type="EMBL" id="MEIP01000029">
    <property type="protein sequence ID" value="PIT43930.1"/>
    <property type="molecule type" value="Genomic_DNA"/>
</dbReference>
<evidence type="ECO:0000313" key="2">
    <source>
        <dbReference type="EMBL" id="PIT43930.1"/>
    </source>
</evidence>
<dbReference type="PANTHER" id="PTHR33383">
    <property type="entry name" value="MEMBRANE PROTEIN INSERTION EFFICIENCY FACTOR-RELATED"/>
    <property type="match status" value="1"/>
</dbReference>
<comment type="caution">
    <text evidence="4">The sequence shown here is derived from an EMBL/GenBank/DDBJ whole genome shotgun (WGS) entry which is preliminary data.</text>
</comment>